<dbReference type="SUPFAM" id="SSF53850">
    <property type="entry name" value="Periplasmic binding protein-like II"/>
    <property type="match status" value="1"/>
</dbReference>
<dbReference type="GO" id="GO:0042597">
    <property type="term" value="C:periplasmic space"/>
    <property type="evidence" value="ECO:0007669"/>
    <property type="project" value="UniProtKB-ARBA"/>
</dbReference>
<evidence type="ECO:0000256" key="2">
    <source>
        <dbReference type="SAM" id="SignalP"/>
    </source>
</evidence>
<dbReference type="GO" id="GO:0043190">
    <property type="term" value="C:ATP-binding cassette (ABC) transporter complex"/>
    <property type="evidence" value="ECO:0007669"/>
    <property type="project" value="InterPro"/>
</dbReference>
<reference evidence="4 5" key="1">
    <citation type="journal article" date="2019" name="Nat. Microbiol.">
        <title>Mediterranean grassland soil C-N compound turnover is dependent on rainfall and depth, and is mediated by genomically divergent microorganisms.</title>
        <authorList>
            <person name="Diamond S."/>
            <person name="Andeer P.F."/>
            <person name="Li Z."/>
            <person name="Crits-Christoph A."/>
            <person name="Burstein D."/>
            <person name="Anantharaman K."/>
            <person name="Lane K.R."/>
            <person name="Thomas B.C."/>
            <person name="Pan C."/>
            <person name="Northen T.R."/>
            <person name="Banfield J.F."/>
        </authorList>
    </citation>
    <scope>NUCLEOTIDE SEQUENCE [LARGE SCALE GENOMIC DNA]</scope>
    <source>
        <strain evidence="4">NP_8</strain>
    </source>
</reference>
<evidence type="ECO:0000256" key="1">
    <source>
        <dbReference type="ARBA" id="ARBA00022729"/>
    </source>
</evidence>
<dbReference type="PANTHER" id="PTHR30290">
    <property type="entry name" value="PERIPLASMIC BINDING COMPONENT OF ABC TRANSPORTER"/>
    <property type="match status" value="1"/>
</dbReference>
<keyword evidence="1 2" id="KW-0732">Signal</keyword>
<comment type="caution">
    <text evidence="4">The sequence shown here is derived from an EMBL/GenBank/DDBJ whole genome shotgun (WGS) entry which is preliminary data.</text>
</comment>
<dbReference type="GO" id="GO:0015833">
    <property type="term" value="P:peptide transport"/>
    <property type="evidence" value="ECO:0007669"/>
    <property type="project" value="TreeGrafter"/>
</dbReference>
<dbReference type="CDD" id="cd08511">
    <property type="entry name" value="PBP2_NikA_DppA_OppA_like_5"/>
    <property type="match status" value="1"/>
</dbReference>
<sequence>MKRALWIFILIGALAATSVTAAPQRGGTLRVGLNADPPNLDPHQSTAAVDRQVFQNLYDKLVDINQNLEIVPMLATSWQIADGGRTYTFKLRQGVVFHDGTPFNAEAVKFNFERMLDKSFGSPRFNEVNLVTGVTVVDPYTVRISLEKPYSPFLAVLSDRAGMMVSPAAAQKLGKGLAREPVGAGPYKFVEKRPQERIVLERFDQHWDKNAGNIDRIIYRPFTDENARLANLRAGELDIIDQVAPTEVPKLRTDPVLRLLERSGLEWQGVWIMVAGPPFNNKLLRQALNATIDRGTLVNVVFGETAVPANGPFPPALFTYDVPVNSRIPERNLDLARQKLRDAGMPSGFSFTLKITPGRVAQQVAQVIQSMAADAGIKVNIEIVEFGAILSQGETHKFEAILLGWSGRPDPDGNIYGDFVTDGGLNFSAYSNPRVDTLLDAARILTTRDQRRRAYGDVMNILNDELPYLFLYWPKQYKVLGPKLQGFVHISDGMMRFRYSWLNP</sequence>
<feature type="domain" description="Solute-binding protein family 5" evidence="3">
    <location>
        <begin position="69"/>
        <end position="423"/>
    </location>
</feature>
<protein>
    <submittedName>
        <fullName evidence="4">Peptide ABC transporter substrate-binding protein</fullName>
    </submittedName>
</protein>
<dbReference type="InterPro" id="IPR030678">
    <property type="entry name" value="Peptide/Ni-bd"/>
</dbReference>
<evidence type="ECO:0000313" key="5">
    <source>
        <dbReference type="Proteomes" id="UP000318834"/>
    </source>
</evidence>
<dbReference type="GO" id="GO:1904680">
    <property type="term" value="F:peptide transmembrane transporter activity"/>
    <property type="evidence" value="ECO:0007669"/>
    <property type="project" value="TreeGrafter"/>
</dbReference>
<dbReference type="Gene3D" id="3.90.76.10">
    <property type="entry name" value="Dipeptide-binding Protein, Domain 1"/>
    <property type="match status" value="1"/>
</dbReference>
<feature type="chain" id="PRO_5021714506" evidence="2">
    <location>
        <begin position="22"/>
        <end position="504"/>
    </location>
</feature>
<dbReference type="AlphaFoldDB" id="A0A537IJQ2"/>
<dbReference type="Pfam" id="PF00496">
    <property type="entry name" value="SBP_bac_5"/>
    <property type="match status" value="1"/>
</dbReference>
<proteinExistence type="predicted"/>
<feature type="signal peptide" evidence="2">
    <location>
        <begin position="1"/>
        <end position="21"/>
    </location>
</feature>
<name>A0A537IJQ2_9BACT</name>
<dbReference type="Gene3D" id="3.40.190.10">
    <property type="entry name" value="Periplasmic binding protein-like II"/>
    <property type="match status" value="1"/>
</dbReference>
<gene>
    <name evidence="4" type="ORF">E6H05_12350</name>
</gene>
<dbReference type="InterPro" id="IPR000914">
    <property type="entry name" value="SBP_5_dom"/>
</dbReference>
<evidence type="ECO:0000313" key="4">
    <source>
        <dbReference type="EMBL" id="TMI71525.1"/>
    </source>
</evidence>
<accession>A0A537IJQ2</accession>
<dbReference type="InterPro" id="IPR039424">
    <property type="entry name" value="SBP_5"/>
</dbReference>
<dbReference type="PANTHER" id="PTHR30290:SF38">
    <property type="entry name" value="D,D-DIPEPTIDE-BINDING PERIPLASMIC PROTEIN DDPA-RELATED"/>
    <property type="match status" value="1"/>
</dbReference>
<dbReference type="Proteomes" id="UP000318834">
    <property type="component" value="Unassembled WGS sequence"/>
</dbReference>
<dbReference type="EMBL" id="VBAP01000108">
    <property type="protein sequence ID" value="TMI71525.1"/>
    <property type="molecule type" value="Genomic_DNA"/>
</dbReference>
<evidence type="ECO:0000259" key="3">
    <source>
        <dbReference type="Pfam" id="PF00496"/>
    </source>
</evidence>
<dbReference type="PIRSF" id="PIRSF002741">
    <property type="entry name" value="MppA"/>
    <property type="match status" value="1"/>
</dbReference>
<dbReference type="Gene3D" id="3.10.105.10">
    <property type="entry name" value="Dipeptide-binding Protein, Domain 3"/>
    <property type="match status" value="1"/>
</dbReference>
<organism evidence="4 5">
    <name type="scientific">Candidatus Segetimicrobium genomatis</name>
    <dbReference type="NCBI Taxonomy" id="2569760"/>
    <lineage>
        <taxon>Bacteria</taxon>
        <taxon>Bacillati</taxon>
        <taxon>Candidatus Sysuimicrobiota</taxon>
        <taxon>Candidatus Sysuimicrobiia</taxon>
        <taxon>Candidatus Sysuimicrobiales</taxon>
        <taxon>Candidatus Segetimicrobiaceae</taxon>
        <taxon>Candidatus Segetimicrobium</taxon>
    </lineage>
</organism>